<dbReference type="InterPro" id="IPR041033">
    <property type="entry name" value="SpaA_PFL_dom_1"/>
</dbReference>
<organism evidence="3 4">
    <name type="scientific">Lapidilactobacillus mulanensis</name>
    <dbReference type="NCBI Taxonomy" id="2485999"/>
    <lineage>
        <taxon>Bacteria</taxon>
        <taxon>Bacillati</taxon>
        <taxon>Bacillota</taxon>
        <taxon>Bacilli</taxon>
        <taxon>Lactobacillales</taxon>
        <taxon>Lactobacillaceae</taxon>
        <taxon>Lapidilactobacillus</taxon>
    </lineage>
</organism>
<dbReference type="Gene3D" id="2.60.40.10">
    <property type="entry name" value="Immunoglobulins"/>
    <property type="match status" value="1"/>
</dbReference>
<evidence type="ECO:0000256" key="1">
    <source>
        <dbReference type="SAM" id="Phobius"/>
    </source>
</evidence>
<dbReference type="Pfam" id="PF17802">
    <property type="entry name" value="SpaA"/>
    <property type="match status" value="1"/>
</dbReference>
<dbReference type="InterPro" id="IPR013783">
    <property type="entry name" value="Ig-like_fold"/>
</dbReference>
<dbReference type="RefSeq" id="WP_125576124.1">
    <property type="nucleotide sequence ID" value="NZ_JBHTOF010000020.1"/>
</dbReference>
<keyword evidence="1" id="KW-0472">Membrane</keyword>
<name>A0ABW4DM51_9LACO</name>
<dbReference type="Proteomes" id="UP001597244">
    <property type="component" value="Unassembled WGS sequence"/>
</dbReference>
<proteinExistence type="predicted"/>
<evidence type="ECO:0000313" key="3">
    <source>
        <dbReference type="EMBL" id="MFD1464896.1"/>
    </source>
</evidence>
<gene>
    <name evidence="3" type="ORF">ACFQ4L_02155</name>
</gene>
<keyword evidence="1" id="KW-1133">Transmembrane helix</keyword>
<reference evidence="4" key="1">
    <citation type="journal article" date="2019" name="Int. J. Syst. Evol. Microbiol.">
        <title>The Global Catalogue of Microorganisms (GCM) 10K type strain sequencing project: providing services to taxonomists for standard genome sequencing and annotation.</title>
        <authorList>
            <consortium name="The Broad Institute Genomics Platform"/>
            <consortium name="The Broad Institute Genome Sequencing Center for Infectious Disease"/>
            <person name="Wu L."/>
            <person name="Ma J."/>
        </authorList>
    </citation>
    <scope>NUCLEOTIDE SEQUENCE [LARGE SCALE GENOMIC DNA]</scope>
    <source>
        <strain evidence="4">CCM 8951</strain>
    </source>
</reference>
<evidence type="ECO:0000259" key="2">
    <source>
        <dbReference type="Pfam" id="PF17802"/>
    </source>
</evidence>
<keyword evidence="4" id="KW-1185">Reference proteome</keyword>
<keyword evidence="1" id="KW-0812">Transmembrane</keyword>
<dbReference type="SUPFAM" id="SSF49478">
    <property type="entry name" value="Cna protein B-type domain"/>
    <property type="match status" value="1"/>
</dbReference>
<accession>A0ABW4DM51</accession>
<sequence>MPTEYVFRCLGEHHREFDAGNGGSVSVPVGQEHIHTYSTEHVSDTYILNAQDAKGIDAVVENDSGDPLAGVDVGVFDSAGKQVGTTQKSDDNGAVTFTNVPVGDYTVKQLSTVDDYDKATDQKITLTTTTTDKDNNVTLNNTKYLDAALPITGSTGRLILASIVFLLIIISGVAFALKTKRQQQRDLEDLKNIVK</sequence>
<feature type="domain" description="SpaA-like prealbumin fold" evidence="2">
    <location>
        <begin position="61"/>
        <end position="143"/>
    </location>
</feature>
<evidence type="ECO:0000313" key="4">
    <source>
        <dbReference type="Proteomes" id="UP001597244"/>
    </source>
</evidence>
<protein>
    <submittedName>
        <fullName evidence="3">Prealbumin-like fold domain-containing protein</fullName>
    </submittedName>
</protein>
<feature type="transmembrane region" description="Helical" evidence="1">
    <location>
        <begin position="158"/>
        <end position="177"/>
    </location>
</feature>
<dbReference type="EMBL" id="JBHTOF010000020">
    <property type="protein sequence ID" value="MFD1464896.1"/>
    <property type="molecule type" value="Genomic_DNA"/>
</dbReference>
<comment type="caution">
    <text evidence="3">The sequence shown here is derived from an EMBL/GenBank/DDBJ whole genome shotgun (WGS) entry which is preliminary data.</text>
</comment>